<evidence type="ECO:0000313" key="1">
    <source>
        <dbReference type="EMBL" id="KAF9463717.1"/>
    </source>
</evidence>
<dbReference type="AlphaFoldDB" id="A0A9P6CFA1"/>
<sequence>MPTYAYEPAPYNLSGLSISSLPNETQKYLQEIGLSSSKGVRETMEAVDRVRQREEARFHRTLLGVHATLVEYRRKLAGIACTGKDGSNRFGTKLYGTIDEIESHVEKTLIPEMRSHYEGFISRMDALVWFEMTLRAGTEDAVPEEKEIEYRVLKHTPALRAADERLRGLHDSVLRGNVGGPLKKRIMRGIENRLPNTC</sequence>
<protein>
    <submittedName>
        <fullName evidence="1">Uncharacterized protein</fullName>
    </submittedName>
</protein>
<name>A0A9P6CFA1_9AGAR</name>
<keyword evidence="2" id="KW-1185">Reference proteome</keyword>
<proteinExistence type="predicted"/>
<accession>A0A9P6CFA1</accession>
<reference evidence="1" key="1">
    <citation type="submission" date="2020-11" db="EMBL/GenBank/DDBJ databases">
        <authorList>
            <consortium name="DOE Joint Genome Institute"/>
            <person name="Ahrendt S."/>
            <person name="Riley R."/>
            <person name="Andreopoulos W."/>
            <person name="Labutti K."/>
            <person name="Pangilinan J."/>
            <person name="Ruiz-Duenas F.J."/>
            <person name="Barrasa J.M."/>
            <person name="Sanchez-Garcia M."/>
            <person name="Camarero S."/>
            <person name="Miyauchi S."/>
            <person name="Serrano A."/>
            <person name="Linde D."/>
            <person name="Babiker R."/>
            <person name="Drula E."/>
            <person name="Ayuso-Fernandez I."/>
            <person name="Pacheco R."/>
            <person name="Padilla G."/>
            <person name="Ferreira P."/>
            <person name="Barriuso J."/>
            <person name="Kellner H."/>
            <person name="Castanera R."/>
            <person name="Alfaro M."/>
            <person name="Ramirez L."/>
            <person name="Pisabarro A.G."/>
            <person name="Kuo A."/>
            <person name="Tritt A."/>
            <person name="Lipzen A."/>
            <person name="He G."/>
            <person name="Yan M."/>
            <person name="Ng V."/>
            <person name="Cullen D."/>
            <person name="Martin F."/>
            <person name="Rosso M.-N."/>
            <person name="Henrissat B."/>
            <person name="Hibbett D."/>
            <person name="Martinez A.T."/>
            <person name="Grigoriev I.V."/>
        </authorList>
    </citation>
    <scope>NUCLEOTIDE SEQUENCE</scope>
    <source>
        <strain evidence="1">CBS 247.69</strain>
    </source>
</reference>
<comment type="caution">
    <text evidence="1">The sequence shown here is derived from an EMBL/GenBank/DDBJ whole genome shotgun (WGS) entry which is preliminary data.</text>
</comment>
<gene>
    <name evidence="1" type="ORF">BDZ94DRAFT_1235991</name>
</gene>
<evidence type="ECO:0000313" key="2">
    <source>
        <dbReference type="Proteomes" id="UP000807353"/>
    </source>
</evidence>
<dbReference type="OrthoDB" id="3058287at2759"/>
<dbReference type="EMBL" id="MU150260">
    <property type="protein sequence ID" value="KAF9463717.1"/>
    <property type="molecule type" value="Genomic_DNA"/>
</dbReference>
<dbReference type="Proteomes" id="UP000807353">
    <property type="component" value="Unassembled WGS sequence"/>
</dbReference>
<organism evidence="1 2">
    <name type="scientific">Collybia nuda</name>
    <dbReference type="NCBI Taxonomy" id="64659"/>
    <lineage>
        <taxon>Eukaryota</taxon>
        <taxon>Fungi</taxon>
        <taxon>Dikarya</taxon>
        <taxon>Basidiomycota</taxon>
        <taxon>Agaricomycotina</taxon>
        <taxon>Agaricomycetes</taxon>
        <taxon>Agaricomycetidae</taxon>
        <taxon>Agaricales</taxon>
        <taxon>Tricholomatineae</taxon>
        <taxon>Clitocybaceae</taxon>
        <taxon>Collybia</taxon>
    </lineage>
</organism>